<reference evidence="2" key="2">
    <citation type="submission" date="2023-04" db="EMBL/GenBank/DDBJ databases">
        <authorList>
            <person name="Bruccoleri R.E."/>
            <person name="Oakeley E.J."/>
            <person name="Faust A.-M."/>
            <person name="Dessus-Babus S."/>
            <person name="Altorfer M."/>
            <person name="Burckhardt D."/>
            <person name="Oertli M."/>
            <person name="Naumann U."/>
            <person name="Petersen F."/>
            <person name="Wong J."/>
        </authorList>
    </citation>
    <scope>NUCLEOTIDE SEQUENCE</scope>
    <source>
        <strain evidence="2">GSM-AAB239-AS_SAM_17_03QT</strain>
        <tissue evidence="2">Leaf</tissue>
    </source>
</reference>
<dbReference type="Proteomes" id="UP001140949">
    <property type="component" value="Unassembled WGS sequence"/>
</dbReference>
<feature type="compositionally biased region" description="Basic and acidic residues" evidence="1">
    <location>
        <begin position="359"/>
        <end position="369"/>
    </location>
</feature>
<dbReference type="InterPro" id="IPR023674">
    <property type="entry name" value="Ribosomal_uL1-like"/>
</dbReference>
<dbReference type="GO" id="GO:0003723">
    <property type="term" value="F:RNA binding"/>
    <property type="evidence" value="ECO:0007669"/>
    <property type="project" value="InterPro"/>
</dbReference>
<feature type="compositionally biased region" description="Basic residues" evidence="1">
    <location>
        <begin position="457"/>
        <end position="466"/>
    </location>
</feature>
<sequence>MAPFTSPSPDPTLIKPEHAARAVDALLAWTRARPDHQKPQLFEADDLLHLLLTLRRIPPNGRTNPYRIPLPHPLHPFDPHSTSICLLADDSQTESVQTRIRGESLPISNVIGLSDLRSDYRPYESRRKLADSYDLFLADRKVLPLLPRLLGNHFFKKKKIPLAVDLLRPGWPQQVRAACGSTLLYLRTGTCCALKVGRVTMGREEILENVMAAIEGAVGLVPRSWENVRSVHLKFAESPALPIYEVVPGIGLKIEGVGKLVDEGEVLDPEEELVAEVRSLERKGRKKGRIHHVQVFDGDEVSAEEEGTKKRKKHSKADEAEKSCDDEVDDGGDLIVKKTTNKKKDDNKNVNADDCPDGVNKKKEEEKKSKPVVVQEGQRSGDNSEDLSAKKRKKRDGNANAEKKKSKPMVQEGERSGKESEDLSAKMKVTKKKDADDSADRLNNKKSKAVKLEKKKEVKKGRRSEV</sequence>
<dbReference type="PANTHER" id="PTHR23105">
    <property type="entry name" value="RIBOSOMAL PROTEIN L7AE FAMILY MEMBER"/>
    <property type="match status" value="1"/>
</dbReference>
<dbReference type="Pfam" id="PF00687">
    <property type="entry name" value="Ribosomal_L1"/>
    <property type="match status" value="1"/>
</dbReference>
<evidence type="ECO:0000313" key="3">
    <source>
        <dbReference type="Proteomes" id="UP001140949"/>
    </source>
</evidence>
<feature type="compositionally biased region" description="Basic and acidic residues" evidence="1">
    <location>
        <begin position="412"/>
        <end position="425"/>
    </location>
</feature>
<reference evidence="2" key="1">
    <citation type="journal article" date="2023" name="GigaByte">
        <title>Genome assembly of the bearded iris, Iris pallida Lam.</title>
        <authorList>
            <person name="Bruccoleri R.E."/>
            <person name="Oakeley E.J."/>
            <person name="Faust A.M.E."/>
            <person name="Altorfer M."/>
            <person name="Dessus-Babus S."/>
            <person name="Burckhardt D."/>
            <person name="Oertli M."/>
            <person name="Naumann U."/>
            <person name="Petersen F."/>
            <person name="Wong J."/>
        </authorList>
    </citation>
    <scope>NUCLEOTIDE SEQUENCE</scope>
    <source>
        <strain evidence="2">GSM-AAB239-AS_SAM_17_03QT</strain>
    </source>
</reference>
<proteinExistence type="predicted"/>
<feature type="compositionally biased region" description="Basic and acidic residues" evidence="1">
    <location>
        <begin position="316"/>
        <end position="325"/>
    </location>
</feature>
<feature type="compositionally biased region" description="Basic and acidic residues" evidence="1">
    <location>
        <begin position="432"/>
        <end position="443"/>
    </location>
</feature>
<dbReference type="FunFam" id="3.40.50.790:FF:000012">
    <property type="entry name" value="Ribosomal protein L1p/L10e family"/>
    <property type="match status" value="1"/>
</dbReference>
<comment type="caution">
    <text evidence="2">The sequence shown here is derived from an EMBL/GenBank/DDBJ whole genome shotgun (WGS) entry which is preliminary data.</text>
</comment>
<keyword evidence="3" id="KW-1185">Reference proteome</keyword>
<evidence type="ECO:0000256" key="1">
    <source>
        <dbReference type="SAM" id="MobiDB-lite"/>
    </source>
</evidence>
<feature type="region of interest" description="Disordered" evidence="1">
    <location>
        <begin position="298"/>
        <end position="466"/>
    </location>
</feature>
<dbReference type="CDD" id="cd00403">
    <property type="entry name" value="Ribosomal_L1"/>
    <property type="match status" value="1"/>
</dbReference>
<evidence type="ECO:0000313" key="2">
    <source>
        <dbReference type="EMBL" id="KAJ6797215.1"/>
    </source>
</evidence>
<dbReference type="Gene3D" id="3.40.50.790">
    <property type="match status" value="1"/>
</dbReference>
<dbReference type="InterPro" id="IPR028364">
    <property type="entry name" value="Ribosomal_uL1/biogenesis"/>
</dbReference>
<accession>A0AAX6DZX5</accession>
<dbReference type="SUPFAM" id="SSF56808">
    <property type="entry name" value="Ribosomal protein L1"/>
    <property type="match status" value="1"/>
</dbReference>
<dbReference type="Gene3D" id="3.30.190.20">
    <property type="match status" value="1"/>
</dbReference>
<dbReference type="InterPro" id="IPR050257">
    <property type="entry name" value="eL8/uL1-like"/>
</dbReference>
<dbReference type="InterPro" id="IPR016095">
    <property type="entry name" value="Ribosomal_uL1_3-a/b-sand"/>
</dbReference>
<dbReference type="AlphaFoldDB" id="A0AAX6DZX5"/>
<name>A0AAX6DZX5_IRIPA</name>
<protein>
    <submittedName>
        <fullName evidence="2">Ribosomal L1 domain-containing protein 1-like</fullName>
    </submittedName>
</protein>
<dbReference type="EMBL" id="JANAVB010040990">
    <property type="protein sequence ID" value="KAJ6797215.1"/>
    <property type="molecule type" value="Genomic_DNA"/>
</dbReference>
<gene>
    <name evidence="2" type="ORF">M6B38_110620</name>
</gene>
<organism evidence="2 3">
    <name type="scientific">Iris pallida</name>
    <name type="common">Sweet iris</name>
    <dbReference type="NCBI Taxonomy" id="29817"/>
    <lineage>
        <taxon>Eukaryota</taxon>
        <taxon>Viridiplantae</taxon>
        <taxon>Streptophyta</taxon>
        <taxon>Embryophyta</taxon>
        <taxon>Tracheophyta</taxon>
        <taxon>Spermatophyta</taxon>
        <taxon>Magnoliopsida</taxon>
        <taxon>Liliopsida</taxon>
        <taxon>Asparagales</taxon>
        <taxon>Iridaceae</taxon>
        <taxon>Iridoideae</taxon>
        <taxon>Irideae</taxon>
        <taxon>Iris</taxon>
    </lineage>
</organism>